<dbReference type="Gene3D" id="4.10.280.10">
    <property type="entry name" value="Helix-loop-helix DNA-binding domain"/>
    <property type="match status" value="1"/>
</dbReference>
<feature type="domain" description="BHLH" evidence="9">
    <location>
        <begin position="156"/>
        <end position="209"/>
    </location>
</feature>
<feature type="compositionally biased region" description="Polar residues" evidence="7">
    <location>
        <begin position="315"/>
        <end position="324"/>
    </location>
</feature>
<dbReference type="InterPro" id="IPR035965">
    <property type="entry name" value="PAS-like_dom_sf"/>
</dbReference>
<evidence type="ECO:0000259" key="8">
    <source>
        <dbReference type="PROSITE" id="PS50112"/>
    </source>
</evidence>
<accession>A0AAW1NIS9</accession>
<dbReference type="GO" id="GO:0000977">
    <property type="term" value="F:RNA polymerase II transcription regulatory region sequence-specific DNA binding"/>
    <property type="evidence" value="ECO:0007669"/>
    <property type="project" value="TreeGrafter"/>
</dbReference>
<dbReference type="PROSITE" id="PS50888">
    <property type="entry name" value="BHLH"/>
    <property type="match status" value="1"/>
</dbReference>
<dbReference type="GO" id="GO:0045944">
    <property type="term" value="P:positive regulation of transcription by RNA polymerase II"/>
    <property type="evidence" value="ECO:0007669"/>
    <property type="project" value="UniProtKB-ARBA"/>
</dbReference>
<evidence type="ECO:0000256" key="4">
    <source>
        <dbReference type="ARBA" id="ARBA00023125"/>
    </source>
</evidence>
<reference evidence="10 11" key="1">
    <citation type="journal article" date="2024" name="BMC Genomics">
        <title>De novo assembly and annotation of Popillia japonica's genome with initial clues to its potential as an invasive pest.</title>
        <authorList>
            <person name="Cucini C."/>
            <person name="Boschi S."/>
            <person name="Funari R."/>
            <person name="Cardaioli E."/>
            <person name="Iannotti N."/>
            <person name="Marturano G."/>
            <person name="Paoli F."/>
            <person name="Bruttini M."/>
            <person name="Carapelli A."/>
            <person name="Frati F."/>
            <person name="Nardi F."/>
        </authorList>
    </citation>
    <scope>NUCLEOTIDE SEQUENCE [LARGE SCALE GENOMIC DNA]</scope>
    <source>
        <strain evidence="10">DMR45628</strain>
    </source>
</reference>
<dbReference type="Pfam" id="PF23171">
    <property type="entry name" value="bHLH_HIF1A"/>
    <property type="match status" value="1"/>
</dbReference>
<evidence type="ECO:0000256" key="6">
    <source>
        <dbReference type="ARBA" id="ARBA00023242"/>
    </source>
</evidence>
<evidence type="ECO:0000256" key="1">
    <source>
        <dbReference type="ARBA" id="ARBA00004123"/>
    </source>
</evidence>
<name>A0AAW1NIS9_POPJA</name>
<feature type="region of interest" description="Disordered" evidence="7">
    <location>
        <begin position="826"/>
        <end position="845"/>
    </location>
</feature>
<feature type="compositionally biased region" description="Polar residues" evidence="7">
    <location>
        <begin position="826"/>
        <end position="837"/>
    </location>
</feature>
<feature type="compositionally biased region" description="Polar residues" evidence="7">
    <location>
        <begin position="333"/>
        <end position="342"/>
    </location>
</feature>
<dbReference type="InterPro" id="IPR036638">
    <property type="entry name" value="HLH_DNA-bd_sf"/>
</dbReference>
<dbReference type="InterPro" id="IPR000014">
    <property type="entry name" value="PAS"/>
</dbReference>
<sequence length="915" mass="101629">MLKKAVATRRKINGKTQVITIQIKKNTTLPRYNQRIATRRNIAVSLRSSTTPANQLNWDGTRRGAEHASPNFVEDSEHKHKLPVFCATCFASAVRTMLPYQAVAMDYAVSSSLQRQTPIGLGVNINSAFTHSWFVPADLCVPYKQTPLLEPGILELRKEKSRDAARSRRGKENFEFYELAKMLPLPPAITSQLDKASIIRLTISYLKLRDFSGHGDPPWNRDGPPPNKTLKAGRNRTSAGLAIDIFEQHQGTHILQSLDGFALALAADGRFLYISETVSIYLGLSQVEMTGSSIFDYIHHQDHSEMAEQLGLGLSQGQNMASPGSSSEESSSNAGTNNPDVSTIMTITNNPTYKGLDRAFCVRMKSTLTKRGCHFKSSGYRVVLMLCRLRPQYTFSHSRKSQPLLLGMVALAIALPPPSVHEIRLESDMFVTRINFDFRIAHCEPKVSDLLDYTSDELTGRNLYTLCHGEDANKLRKCHIDLINKGQVLTHYYRLMNKNGGYTWMQTCATVVCNTKNADEQNIICVNYVISGHEYENMVLDCCQLDNSHTVKREDISSNEQENESPDADRGDGRNSGSPLNPPQEPPQKGEDSAEEDPEYRNDTVDHVNQLPTSTDDLQRNINVQRAASKRKNADICHGSSDEDEDRQQAPGGIHKNVVVSPATSSCHATTSVHSSIPEPQGTSPKDIEEPGSTSVKDLENAMSKHLPACKSPVHQPTDFSTDALLKQQRTTIQWIGAHQQLQQQRALPASALLRQLYANRESVIRANVHGITSTSPRSSGCGYYSGDAQVGPLSAPTSAETSSYSEHQFLLSQHQNYPTSYTSDYHTTMTPPSSVSPRDKHQQLHGGVGFETPIYQDVLRHQYPDSPLPLKPQVYSYIEQPQFYHHSATGASFHLYHPGKRAPTAPANWYSSSS</sequence>
<feature type="region of interest" description="Disordered" evidence="7">
    <location>
        <begin position="626"/>
        <end position="694"/>
    </location>
</feature>
<dbReference type="GO" id="GO:0005634">
    <property type="term" value="C:nucleus"/>
    <property type="evidence" value="ECO:0007669"/>
    <property type="project" value="UniProtKB-SubCell"/>
</dbReference>
<proteinExistence type="predicted"/>
<dbReference type="CDD" id="cd00130">
    <property type="entry name" value="PAS"/>
    <property type="match status" value="2"/>
</dbReference>
<feature type="domain" description="PAS" evidence="8">
    <location>
        <begin position="247"/>
        <end position="317"/>
    </location>
</feature>
<evidence type="ECO:0000256" key="5">
    <source>
        <dbReference type="ARBA" id="ARBA00023163"/>
    </source>
</evidence>
<dbReference type="Gene3D" id="3.30.450.20">
    <property type="entry name" value="PAS domain"/>
    <property type="match status" value="2"/>
</dbReference>
<dbReference type="InterPro" id="IPR001610">
    <property type="entry name" value="PAC"/>
</dbReference>
<keyword evidence="4" id="KW-0238">DNA-binding</keyword>
<keyword evidence="2" id="KW-0677">Repeat</keyword>
<dbReference type="GO" id="GO:0046983">
    <property type="term" value="F:protein dimerization activity"/>
    <property type="evidence" value="ECO:0007669"/>
    <property type="project" value="InterPro"/>
</dbReference>
<dbReference type="Proteomes" id="UP001458880">
    <property type="component" value="Unassembled WGS sequence"/>
</dbReference>
<feature type="region of interest" description="Disordered" evidence="7">
    <location>
        <begin position="553"/>
        <end position="600"/>
    </location>
</feature>
<dbReference type="GO" id="GO:0045165">
    <property type="term" value="P:cell fate commitment"/>
    <property type="evidence" value="ECO:0007669"/>
    <property type="project" value="UniProtKB-ARBA"/>
</dbReference>
<dbReference type="CDD" id="cd19733">
    <property type="entry name" value="bHLH-PAS_trachealess_like"/>
    <property type="match status" value="1"/>
</dbReference>
<comment type="subcellular location">
    <subcellularLocation>
        <location evidence="1">Nucleus</location>
    </subcellularLocation>
</comment>
<evidence type="ECO:0000259" key="9">
    <source>
        <dbReference type="PROSITE" id="PS50888"/>
    </source>
</evidence>
<dbReference type="FunFam" id="3.30.450.20:FF:000025">
    <property type="entry name" value="Neuronal PAS domain protein 3 isoform 1"/>
    <property type="match status" value="1"/>
</dbReference>
<dbReference type="InterPro" id="IPR013655">
    <property type="entry name" value="PAS_fold_3"/>
</dbReference>
<organism evidence="10 11">
    <name type="scientific">Popillia japonica</name>
    <name type="common">Japanese beetle</name>
    <dbReference type="NCBI Taxonomy" id="7064"/>
    <lineage>
        <taxon>Eukaryota</taxon>
        <taxon>Metazoa</taxon>
        <taxon>Ecdysozoa</taxon>
        <taxon>Arthropoda</taxon>
        <taxon>Hexapoda</taxon>
        <taxon>Insecta</taxon>
        <taxon>Pterygota</taxon>
        <taxon>Neoptera</taxon>
        <taxon>Endopterygota</taxon>
        <taxon>Coleoptera</taxon>
        <taxon>Polyphaga</taxon>
        <taxon>Scarabaeiformia</taxon>
        <taxon>Scarabaeidae</taxon>
        <taxon>Rutelinae</taxon>
        <taxon>Popillia</taxon>
    </lineage>
</organism>
<feature type="region of interest" description="Disordered" evidence="7">
    <location>
        <begin position="315"/>
        <end position="342"/>
    </location>
</feature>
<protein>
    <submittedName>
        <fullName evidence="10">PAS fold</fullName>
    </submittedName>
</protein>
<dbReference type="FunFam" id="3.30.450.20:FF:000054">
    <property type="entry name" value="Trachealess, isoform D"/>
    <property type="match status" value="1"/>
</dbReference>
<dbReference type="PROSITE" id="PS50112">
    <property type="entry name" value="PAS"/>
    <property type="match status" value="2"/>
</dbReference>
<dbReference type="InterPro" id="IPR011598">
    <property type="entry name" value="bHLH_dom"/>
</dbReference>
<evidence type="ECO:0000256" key="7">
    <source>
        <dbReference type="SAM" id="MobiDB-lite"/>
    </source>
</evidence>
<dbReference type="Pfam" id="PF08447">
    <property type="entry name" value="PAS_3"/>
    <property type="match status" value="1"/>
</dbReference>
<evidence type="ECO:0000313" key="10">
    <source>
        <dbReference type="EMBL" id="KAK9758696.1"/>
    </source>
</evidence>
<dbReference type="SUPFAM" id="SSF55785">
    <property type="entry name" value="PYP-like sensor domain (PAS domain)"/>
    <property type="match status" value="2"/>
</dbReference>
<dbReference type="PANTHER" id="PTHR23043">
    <property type="entry name" value="HYPOXIA-INDUCIBLE FACTOR 1 ALPHA"/>
    <property type="match status" value="1"/>
</dbReference>
<dbReference type="EMBL" id="JASPKY010000003">
    <property type="protein sequence ID" value="KAK9758696.1"/>
    <property type="molecule type" value="Genomic_DNA"/>
</dbReference>
<evidence type="ECO:0000313" key="11">
    <source>
        <dbReference type="Proteomes" id="UP001458880"/>
    </source>
</evidence>
<dbReference type="GO" id="GO:0000981">
    <property type="term" value="F:DNA-binding transcription factor activity, RNA polymerase II-specific"/>
    <property type="evidence" value="ECO:0007669"/>
    <property type="project" value="TreeGrafter"/>
</dbReference>
<dbReference type="SMART" id="SM00086">
    <property type="entry name" value="PAC"/>
    <property type="match status" value="1"/>
</dbReference>
<keyword evidence="6" id="KW-0539">Nucleus</keyword>
<dbReference type="AlphaFoldDB" id="A0AAW1NIS9"/>
<evidence type="ECO:0000256" key="3">
    <source>
        <dbReference type="ARBA" id="ARBA00023015"/>
    </source>
</evidence>
<feature type="domain" description="PAS" evidence="8">
    <location>
        <begin position="431"/>
        <end position="486"/>
    </location>
</feature>
<dbReference type="InterPro" id="IPR013767">
    <property type="entry name" value="PAS_fold"/>
</dbReference>
<keyword evidence="5" id="KW-0804">Transcription</keyword>
<dbReference type="SMART" id="SM00353">
    <property type="entry name" value="HLH"/>
    <property type="match status" value="1"/>
</dbReference>
<keyword evidence="11" id="KW-1185">Reference proteome</keyword>
<dbReference type="FunFam" id="4.10.280.10:FF:000007">
    <property type="entry name" value="single-minded homolog 1 isoform X1"/>
    <property type="match status" value="1"/>
</dbReference>
<dbReference type="SUPFAM" id="SSF47459">
    <property type="entry name" value="HLH, helix-loop-helix DNA-binding domain"/>
    <property type="match status" value="1"/>
</dbReference>
<keyword evidence="3" id="KW-0805">Transcription regulation</keyword>
<feature type="compositionally biased region" description="Polar residues" evidence="7">
    <location>
        <begin position="662"/>
        <end position="675"/>
    </location>
</feature>
<dbReference type="SMART" id="SM00091">
    <property type="entry name" value="PAS"/>
    <property type="match status" value="2"/>
</dbReference>
<evidence type="ECO:0000256" key="2">
    <source>
        <dbReference type="ARBA" id="ARBA00022737"/>
    </source>
</evidence>
<comment type="caution">
    <text evidence="10">The sequence shown here is derived from an EMBL/GenBank/DDBJ whole genome shotgun (WGS) entry which is preliminary data.</text>
</comment>
<dbReference type="PANTHER" id="PTHR23043:SF26">
    <property type="entry name" value="PROTEIN TRACHEALESS"/>
    <property type="match status" value="1"/>
</dbReference>
<gene>
    <name evidence="10" type="ORF">QE152_g390</name>
</gene>
<dbReference type="Pfam" id="PF00989">
    <property type="entry name" value="PAS"/>
    <property type="match status" value="1"/>
</dbReference>
<dbReference type="NCBIfam" id="TIGR00229">
    <property type="entry name" value="sensory_box"/>
    <property type="match status" value="1"/>
</dbReference>